<dbReference type="InterPro" id="IPR004712">
    <property type="entry name" value="Na+/H+_antiporter_fungi"/>
</dbReference>
<dbReference type="PANTHER" id="PTHR31382">
    <property type="entry name" value="NA(+)/H(+) ANTIPORTER"/>
    <property type="match status" value="1"/>
</dbReference>
<accession>A0A5J5EQ48</accession>
<feature type="domain" description="Cation/H+ exchanger transmembrane" evidence="6">
    <location>
        <begin position="26"/>
        <end position="428"/>
    </location>
</feature>
<gene>
    <name evidence="7" type="ORF">FN846DRAFT_909365</name>
</gene>
<evidence type="ECO:0000256" key="4">
    <source>
        <dbReference type="ARBA" id="ARBA00023136"/>
    </source>
</evidence>
<evidence type="ECO:0000256" key="1">
    <source>
        <dbReference type="ARBA" id="ARBA00004141"/>
    </source>
</evidence>
<dbReference type="GO" id="GO:0005886">
    <property type="term" value="C:plasma membrane"/>
    <property type="evidence" value="ECO:0007669"/>
    <property type="project" value="InterPro"/>
</dbReference>
<sequence length="489" mass="52796">MSLLQPTDFNIVCAVLGGFVSLFGLVSYFIKERLFLSEALIALLVGIGLGPHGANLIRPLDYASGSPERVDAITLAFTRLVLGVQLVLAGVQLPKMYLFHQRRSLGVLLGPAMLLKWGVSSVLVRLLVPGAGWITALATAACITPTDPILANNIVKGQFADAHIPPRLQQLITAESGANDGLGYPFLFAALHTLKYVAIGPGGARAAAAQWLGETVCYVVLLSVVYGAAVGWVAKELLHFAEKRKLVDRESFLVFAIALALLIVGTCGMLGSDDVLACFVAGNIFTLDDWFRLETMDDSLQPTVDMLLNMSVFLWFGAACPWRTFARIPTARLLLLAAAVILLRRPPVVLALRRWIPNVQSTREALFAGYFGPIGVSAIFYLLLTQEFLGDLERHAGVEELRHLITPVVWMCVITSVVVHGITIPFIMLGNAVPDSIGIVRFPSWNVRRRQQRRTAKASGGEENALLNADDDEEAAAGTAGYGAVAVRG</sequence>
<evidence type="ECO:0000256" key="3">
    <source>
        <dbReference type="ARBA" id="ARBA00022989"/>
    </source>
</evidence>
<dbReference type="GO" id="GO:0036376">
    <property type="term" value="P:sodium ion export across plasma membrane"/>
    <property type="evidence" value="ECO:0007669"/>
    <property type="project" value="InterPro"/>
</dbReference>
<dbReference type="EMBL" id="VXIS01000157">
    <property type="protein sequence ID" value="KAA8900229.1"/>
    <property type="molecule type" value="Genomic_DNA"/>
</dbReference>
<evidence type="ECO:0000259" key="6">
    <source>
        <dbReference type="Pfam" id="PF00999"/>
    </source>
</evidence>
<evidence type="ECO:0000313" key="8">
    <source>
        <dbReference type="Proteomes" id="UP000326924"/>
    </source>
</evidence>
<evidence type="ECO:0000256" key="5">
    <source>
        <dbReference type="SAM" id="Phobius"/>
    </source>
</evidence>
<evidence type="ECO:0000313" key="7">
    <source>
        <dbReference type="EMBL" id="KAA8900229.1"/>
    </source>
</evidence>
<feature type="transmembrane region" description="Helical" evidence="5">
    <location>
        <begin position="6"/>
        <end position="27"/>
    </location>
</feature>
<dbReference type="OrthoDB" id="5327978at2759"/>
<feature type="transmembrane region" description="Helical" evidence="5">
    <location>
        <begin position="331"/>
        <end position="353"/>
    </location>
</feature>
<dbReference type="GO" id="GO:0120029">
    <property type="term" value="P:proton export across plasma membrane"/>
    <property type="evidence" value="ECO:0007669"/>
    <property type="project" value="InterPro"/>
</dbReference>
<organism evidence="7 8">
    <name type="scientific">Sphaerosporella brunnea</name>
    <dbReference type="NCBI Taxonomy" id="1250544"/>
    <lineage>
        <taxon>Eukaryota</taxon>
        <taxon>Fungi</taxon>
        <taxon>Dikarya</taxon>
        <taxon>Ascomycota</taxon>
        <taxon>Pezizomycotina</taxon>
        <taxon>Pezizomycetes</taxon>
        <taxon>Pezizales</taxon>
        <taxon>Pyronemataceae</taxon>
        <taxon>Sphaerosporella</taxon>
    </lineage>
</organism>
<feature type="transmembrane region" description="Helical" evidence="5">
    <location>
        <begin position="306"/>
        <end position="325"/>
    </location>
</feature>
<keyword evidence="8" id="KW-1185">Reference proteome</keyword>
<feature type="transmembrane region" description="Helical" evidence="5">
    <location>
        <begin position="252"/>
        <end position="285"/>
    </location>
</feature>
<dbReference type="GO" id="GO:0042391">
    <property type="term" value="P:regulation of membrane potential"/>
    <property type="evidence" value="ECO:0007669"/>
    <property type="project" value="InterPro"/>
</dbReference>
<dbReference type="AlphaFoldDB" id="A0A5J5EQ48"/>
<evidence type="ECO:0000256" key="2">
    <source>
        <dbReference type="ARBA" id="ARBA00022692"/>
    </source>
</evidence>
<name>A0A5J5EQ48_9PEZI</name>
<feature type="transmembrane region" description="Helical" evidence="5">
    <location>
        <begin position="72"/>
        <end position="93"/>
    </location>
</feature>
<feature type="transmembrane region" description="Helical" evidence="5">
    <location>
        <begin position="365"/>
        <end position="384"/>
    </location>
</feature>
<dbReference type="Pfam" id="PF00999">
    <property type="entry name" value="Na_H_Exchanger"/>
    <property type="match status" value="1"/>
</dbReference>
<feature type="transmembrane region" description="Helical" evidence="5">
    <location>
        <begin position="404"/>
        <end position="429"/>
    </location>
</feature>
<dbReference type="GO" id="GO:0015385">
    <property type="term" value="F:sodium:proton antiporter activity"/>
    <property type="evidence" value="ECO:0007669"/>
    <property type="project" value="InterPro"/>
</dbReference>
<protein>
    <submittedName>
        <fullName evidence="7">Cation/H+ exchanger</fullName>
    </submittedName>
</protein>
<keyword evidence="4 5" id="KW-0472">Membrane</keyword>
<dbReference type="Gene3D" id="1.20.1530.20">
    <property type="match status" value="1"/>
</dbReference>
<keyword evidence="2 5" id="KW-0812">Transmembrane</keyword>
<keyword evidence="3 5" id="KW-1133">Transmembrane helix</keyword>
<feature type="transmembrane region" description="Helical" evidence="5">
    <location>
        <begin position="211"/>
        <end position="232"/>
    </location>
</feature>
<comment type="caution">
    <text evidence="7">The sequence shown here is derived from an EMBL/GenBank/DDBJ whole genome shotgun (WGS) entry which is preliminary data.</text>
</comment>
<reference evidence="7 8" key="1">
    <citation type="submission" date="2019-09" db="EMBL/GenBank/DDBJ databases">
        <title>Draft genome of the ectomycorrhizal ascomycete Sphaerosporella brunnea.</title>
        <authorList>
            <consortium name="DOE Joint Genome Institute"/>
            <person name="Benucci G.M."/>
            <person name="Marozzi G."/>
            <person name="Antonielli L."/>
            <person name="Sanchez S."/>
            <person name="Marco P."/>
            <person name="Wang X."/>
            <person name="Falini L.B."/>
            <person name="Barry K."/>
            <person name="Haridas S."/>
            <person name="Lipzen A."/>
            <person name="Labutti K."/>
            <person name="Grigoriev I.V."/>
            <person name="Murat C."/>
            <person name="Martin F."/>
            <person name="Albertini E."/>
            <person name="Donnini D."/>
            <person name="Bonito G."/>
        </authorList>
    </citation>
    <scope>NUCLEOTIDE SEQUENCE [LARGE SCALE GENOMIC DNA]</scope>
    <source>
        <strain evidence="7 8">Sb_GMNB300</strain>
    </source>
</reference>
<dbReference type="InterPro" id="IPR006153">
    <property type="entry name" value="Cation/H_exchanger_TM"/>
</dbReference>
<dbReference type="InParanoid" id="A0A5J5EQ48"/>
<proteinExistence type="predicted"/>
<dbReference type="PANTHER" id="PTHR31382:SF1">
    <property type="entry name" value="SODIUM ION_PROTON EXCHANGER (EUROFUNG)"/>
    <property type="match status" value="1"/>
</dbReference>
<dbReference type="InterPro" id="IPR038770">
    <property type="entry name" value="Na+/solute_symporter_sf"/>
</dbReference>
<feature type="transmembrane region" description="Helical" evidence="5">
    <location>
        <begin position="34"/>
        <end position="52"/>
    </location>
</feature>
<comment type="subcellular location">
    <subcellularLocation>
        <location evidence="1">Membrane</location>
        <topology evidence="1">Multi-pass membrane protein</topology>
    </subcellularLocation>
</comment>
<dbReference type="Proteomes" id="UP000326924">
    <property type="component" value="Unassembled WGS sequence"/>
</dbReference>